<dbReference type="EMBL" id="NVWI01000002">
    <property type="protein sequence ID" value="PCJ42902.1"/>
    <property type="molecule type" value="Genomic_DNA"/>
</dbReference>
<dbReference type="Gene3D" id="3.40.30.120">
    <property type="match status" value="1"/>
</dbReference>
<evidence type="ECO:0000313" key="4">
    <source>
        <dbReference type="EMBL" id="PCJ42902.1"/>
    </source>
</evidence>
<dbReference type="Gene3D" id="3.30.9.10">
    <property type="entry name" value="D-Amino Acid Oxidase, subunit A, domain 2"/>
    <property type="match status" value="1"/>
</dbReference>
<keyword evidence="4" id="KW-0503">Monooxygenase</keyword>
<keyword evidence="2" id="KW-0274">FAD</keyword>
<keyword evidence="1" id="KW-0285">Flavoprotein</keyword>
<keyword evidence="4" id="KW-0560">Oxidoreductase</keyword>
<evidence type="ECO:0000259" key="3">
    <source>
        <dbReference type="Pfam" id="PF01494"/>
    </source>
</evidence>
<dbReference type="InterPro" id="IPR036188">
    <property type="entry name" value="FAD/NAD-bd_sf"/>
</dbReference>
<name>A0A2A5CGM1_9GAMM</name>
<dbReference type="GO" id="GO:0071949">
    <property type="term" value="F:FAD binding"/>
    <property type="evidence" value="ECO:0007669"/>
    <property type="project" value="InterPro"/>
</dbReference>
<dbReference type="AlphaFoldDB" id="A0A2A5CGM1"/>
<accession>A0A2A5CGM1</accession>
<dbReference type="PRINTS" id="PR00420">
    <property type="entry name" value="RNGMNOXGNASE"/>
</dbReference>
<dbReference type="Pfam" id="PF01494">
    <property type="entry name" value="FAD_binding_3"/>
    <property type="match status" value="1"/>
</dbReference>
<dbReference type="InterPro" id="IPR050641">
    <property type="entry name" value="RIFMO-like"/>
</dbReference>
<dbReference type="SUPFAM" id="SSF51905">
    <property type="entry name" value="FAD/NAD(P)-binding domain"/>
    <property type="match status" value="1"/>
</dbReference>
<dbReference type="Pfam" id="PF21274">
    <property type="entry name" value="Rng_hyd_C"/>
    <property type="match status" value="1"/>
</dbReference>
<dbReference type="Proteomes" id="UP000228987">
    <property type="component" value="Unassembled WGS sequence"/>
</dbReference>
<dbReference type="Gene3D" id="3.50.50.60">
    <property type="entry name" value="FAD/NAD(P)-binding domain"/>
    <property type="match status" value="1"/>
</dbReference>
<dbReference type="PANTHER" id="PTHR43004">
    <property type="entry name" value="TRK SYSTEM POTASSIUM UPTAKE PROTEIN"/>
    <property type="match status" value="1"/>
</dbReference>
<reference evidence="5" key="1">
    <citation type="submission" date="2017-08" db="EMBL/GenBank/DDBJ databases">
        <title>A dynamic microbial community with high functional redundancy inhabits the cold, oxic subseafloor aquifer.</title>
        <authorList>
            <person name="Tully B.J."/>
            <person name="Wheat C.G."/>
            <person name="Glazer B.T."/>
            <person name="Huber J.A."/>
        </authorList>
    </citation>
    <scope>NUCLEOTIDE SEQUENCE [LARGE SCALE GENOMIC DNA]</scope>
</reference>
<sequence length="592" mass="65203">MSNKSNDKLPLIETDVLIVGTGPAGASASALLATYGIDNMVVNKFAWTCRTPRAHITNQRTVEVLRDLGVEQDCLDLATPQELMGENTFAASLAGEEIARVLAWGMPPARKADYELSSPAKIFDLPQHLLEPILTRTAAHRGSKVRFNTEYISFEQDDDGVTTTLLDLITQQKFQVRSKYLLGADGGNSKIAEDAALPMEGEMGMAGSMNIVFEADLSKYVEHRPSLLYWLIQPGGELAGLGIPLIRMVRPWNKWLCIWGYDINEGAPDLTDDEAKKVLHQLIGDDQIPIHIDSTSTWTVNSMYALKNTKGRIFCLGDAVHRHTPMNGLGSNTSIQDAFNLAWKLALVIKGKANPSLLESYNDERIPVGEQIVKRATKSLGDLGPIMEALGLVGEDSPEQMIQNIAKRKLNIPEAEAQREKLRQAVEDTQYIFNCHGVEMNMRYESAAVVPDGSPDEEFKRDRELYHQASSRPGAMVPHVWLIDPQQQKVSTVDICGNGQFSLITGLGGEEQWASALADIEKVNGLTVNLRIIGPGQQYEDIYGDFARVRDISETGALLVRPDNIIAWRAQEASADTAKDLVAAMQKILGKV</sequence>
<evidence type="ECO:0000256" key="1">
    <source>
        <dbReference type="ARBA" id="ARBA00022630"/>
    </source>
</evidence>
<gene>
    <name evidence="4" type="ORF">COA71_05250</name>
</gene>
<dbReference type="GO" id="GO:0016709">
    <property type="term" value="F:oxidoreductase activity, acting on paired donors, with incorporation or reduction of molecular oxygen, NAD(P)H as one donor, and incorporation of one atom of oxygen"/>
    <property type="evidence" value="ECO:0007669"/>
    <property type="project" value="UniProtKB-ARBA"/>
</dbReference>
<evidence type="ECO:0000256" key="2">
    <source>
        <dbReference type="ARBA" id="ARBA00022827"/>
    </source>
</evidence>
<protein>
    <submittedName>
        <fullName evidence="4">2,4-dichlorophenol 6-monooxygenase</fullName>
    </submittedName>
</protein>
<proteinExistence type="predicted"/>
<comment type="caution">
    <text evidence="4">The sequence shown here is derived from an EMBL/GenBank/DDBJ whole genome shotgun (WGS) entry which is preliminary data.</text>
</comment>
<organism evidence="4 5">
    <name type="scientific">SAR86 cluster bacterium</name>
    <dbReference type="NCBI Taxonomy" id="2030880"/>
    <lineage>
        <taxon>Bacteria</taxon>
        <taxon>Pseudomonadati</taxon>
        <taxon>Pseudomonadota</taxon>
        <taxon>Gammaproteobacteria</taxon>
        <taxon>SAR86 cluster</taxon>
    </lineage>
</organism>
<feature type="domain" description="FAD-binding" evidence="3">
    <location>
        <begin position="13"/>
        <end position="376"/>
    </location>
</feature>
<dbReference type="InterPro" id="IPR002938">
    <property type="entry name" value="FAD-bd"/>
</dbReference>
<dbReference type="PANTHER" id="PTHR43004:SF8">
    <property type="entry name" value="FAD-BINDING DOMAIN-CONTAINING PROTEIN-RELATED"/>
    <property type="match status" value="1"/>
</dbReference>
<evidence type="ECO:0000313" key="5">
    <source>
        <dbReference type="Proteomes" id="UP000228987"/>
    </source>
</evidence>